<name>A0A2D4IJ62_MICLE</name>
<evidence type="ECO:0000256" key="2">
    <source>
        <dbReference type="SAM" id="Phobius"/>
    </source>
</evidence>
<keyword evidence="2" id="KW-0472">Membrane</keyword>
<accession>A0A2D4IJ62</accession>
<feature type="region of interest" description="Disordered" evidence="1">
    <location>
        <begin position="128"/>
        <end position="147"/>
    </location>
</feature>
<dbReference type="AlphaFoldDB" id="A0A2D4IJ62"/>
<keyword evidence="2" id="KW-1133">Transmembrane helix</keyword>
<feature type="transmembrane region" description="Helical" evidence="2">
    <location>
        <begin position="98"/>
        <end position="120"/>
    </location>
</feature>
<organism evidence="3">
    <name type="scientific">Micrurus lemniscatus lemniscatus</name>
    <dbReference type="NCBI Taxonomy" id="129467"/>
    <lineage>
        <taxon>Eukaryota</taxon>
        <taxon>Metazoa</taxon>
        <taxon>Chordata</taxon>
        <taxon>Craniata</taxon>
        <taxon>Vertebrata</taxon>
        <taxon>Euteleostomi</taxon>
        <taxon>Lepidosauria</taxon>
        <taxon>Squamata</taxon>
        <taxon>Bifurcata</taxon>
        <taxon>Unidentata</taxon>
        <taxon>Episquamata</taxon>
        <taxon>Toxicofera</taxon>
        <taxon>Serpentes</taxon>
        <taxon>Colubroidea</taxon>
        <taxon>Elapidae</taxon>
        <taxon>Elapinae</taxon>
        <taxon>Micrurus</taxon>
    </lineage>
</organism>
<proteinExistence type="predicted"/>
<feature type="compositionally biased region" description="Basic and acidic residues" evidence="1">
    <location>
        <begin position="128"/>
        <end position="139"/>
    </location>
</feature>
<reference evidence="3" key="1">
    <citation type="submission" date="2017-07" db="EMBL/GenBank/DDBJ databases">
        <authorList>
            <person name="Mikheyev A."/>
            <person name="Grau M."/>
        </authorList>
    </citation>
    <scope>NUCLEOTIDE SEQUENCE</scope>
    <source>
        <tissue evidence="3">Venom_gland</tissue>
    </source>
</reference>
<reference evidence="3" key="2">
    <citation type="submission" date="2017-11" db="EMBL/GenBank/DDBJ databases">
        <title>Coralsnake Venomics: Analyses of Venom Gland Transcriptomes and Proteomes of Six Brazilian Taxa.</title>
        <authorList>
            <person name="Aird S.D."/>
            <person name="Jorge da Silva N."/>
            <person name="Qiu L."/>
            <person name="Villar-Briones A."/>
            <person name="Aparecida-Saddi V."/>
            <person name="Campos-Telles M.P."/>
            <person name="Grau M."/>
            <person name="Mikheyev A.S."/>
        </authorList>
    </citation>
    <scope>NUCLEOTIDE SEQUENCE</scope>
    <source>
        <tissue evidence="3">Venom_gland</tissue>
    </source>
</reference>
<dbReference type="EMBL" id="IACK01103071">
    <property type="protein sequence ID" value="LAA84217.1"/>
    <property type="molecule type" value="Transcribed_RNA"/>
</dbReference>
<keyword evidence="2" id="KW-0812">Transmembrane</keyword>
<evidence type="ECO:0000313" key="3">
    <source>
        <dbReference type="EMBL" id="LAA84217.1"/>
    </source>
</evidence>
<evidence type="ECO:0000256" key="1">
    <source>
        <dbReference type="SAM" id="MobiDB-lite"/>
    </source>
</evidence>
<protein>
    <submittedName>
        <fullName evidence="3">Uncharacterized protein</fullName>
    </submittedName>
</protein>
<sequence length="147" mass="16898">MPFTEQSNIRVIYGAGVLFRIQVKATLFQLLVDASVSFAPFQNGLFILKSAFKFLIGRERSLIKLVHLFMSSLDIFNVRTMETSRYLSKVFSSLLSSLFSLFSFLLFSLLLLSLLSYALLNQREERSRQVKDQKQERISRSPHPPGQ</sequence>